<dbReference type="Proteomes" id="UP000187012">
    <property type="component" value="Unassembled WGS sequence"/>
</dbReference>
<dbReference type="Gene3D" id="3.40.50.300">
    <property type="entry name" value="P-loop containing nucleotide triphosphate hydrolases"/>
    <property type="match status" value="1"/>
</dbReference>
<dbReference type="InterPro" id="IPR050678">
    <property type="entry name" value="DNA_Partitioning_ATPase"/>
</dbReference>
<gene>
    <name evidence="2" type="ORF">BN2475_170023</name>
</gene>
<dbReference type="PANTHER" id="PTHR13696:SF52">
    <property type="entry name" value="PARA FAMILY PROTEIN CT_582"/>
    <property type="match status" value="1"/>
</dbReference>
<reference evidence="2 3" key="1">
    <citation type="submission" date="2016-12" db="EMBL/GenBank/DDBJ databases">
        <authorList>
            <person name="Song W.-J."/>
            <person name="Kurnit D.M."/>
        </authorList>
    </citation>
    <scope>NUCLEOTIDE SEQUENCE [LARGE SCALE GENOMIC DNA]</scope>
    <source>
        <strain evidence="2 3">STM7296</strain>
    </source>
</reference>
<dbReference type="SUPFAM" id="SSF52540">
    <property type="entry name" value="P-loop containing nucleoside triphosphate hydrolases"/>
    <property type="match status" value="1"/>
</dbReference>
<accession>A0A1N7RUE6</accession>
<evidence type="ECO:0000259" key="1">
    <source>
        <dbReference type="Pfam" id="PF13614"/>
    </source>
</evidence>
<dbReference type="CDD" id="cd02042">
    <property type="entry name" value="ParAB_family"/>
    <property type="match status" value="1"/>
</dbReference>
<dbReference type="InterPro" id="IPR025669">
    <property type="entry name" value="AAA_dom"/>
</dbReference>
<sequence length="552" mass="60985">MVSIFVGKCSCPCSENQHDACVDSGRGSMNSLGQKHAPHFAAMRCARNAMVRGIVERSMTGTSTGRFQQFFSPTFTTLLQRISTISLTMKFRNAFARAASSGSSVVPFDLFSLFFSGLGGEFKKLAYATAIFLKFSSILRFVTISGESVKTMSKVEFPAITRKVPLAKIAKFAKKLDGLTAELREQILTPRPRKSPPNFTTAEVADLCGLDRTKLHYQATREGSTLPPGVAHGTGRSRLFTLAEARTYVQQLSEIYQSPLVTGRDADGKIVLVANFKGGSTKTTTTMCISQGLSLRGRKVLVVDLDPQASLSELCGLYAENEVDEDSTVLPFIYNEEMEGGLESAIKETYWDGLDVIPAHPSLFSAEFFIPSMLKTRPSYQFWAILRKGLEPLRKKYDYIILDTAPSLSYLTLNALMAADSMVMPLVPESLDFISSVSFWGLFSDIAANFMEKESDKVYDFISVILSKVDTSPTSSAPIVRSWTQRAYEDWLTTTEIPASSVMSNGALALSTVFDLSKSDGVSKTVQRVRQPLVEYCKWIDNMYVDEWSLSQ</sequence>
<keyword evidence="3" id="KW-1185">Reference proteome</keyword>
<dbReference type="STRING" id="1247936.BN2475_170023"/>
<dbReference type="AlphaFoldDB" id="A0A1N7RUE6"/>
<dbReference type="Pfam" id="PF13614">
    <property type="entry name" value="AAA_31"/>
    <property type="match status" value="1"/>
</dbReference>
<dbReference type="PANTHER" id="PTHR13696">
    <property type="entry name" value="P-LOOP CONTAINING NUCLEOSIDE TRIPHOSPHATE HYDROLASE"/>
    <property type="match status" value="1"/>
</dbReference>
<feature type="domain" description="AAA" evidence="1">
    <location>
        <begin position="269"/>
        <end position="430"/>
    </location>
</feature>
<evidence type="ECO:0000313" key="3">
    <source>
        <dbReference type="Proteomes" id="UP000187012"/>
    </source>
</evidence>
<dbReference type="EMBL" id="CYGX02000017">
    <property type="protein sequence ID" value="SIT38722.1"/>
    <property type="molecule type" value="Genomic_DNA"/>
</dbReference>
<name>A0A1N7RUE6_9BURK</name>
<evidence type="ECO:0000313" key="2">
    <source>
        <dbReference type="EMBL" id="SIT38722.1"/>
    </source>
</evidence>
<protein>
    <submittedName>
        <fullName evidence="2">Cobyrinic acid ac-diamide synthase (Modular protein)</fullName>
    </submittedName>
</protein>
<dbReference type="InterPro" id="IPR027417">
    <property type="entry name" value="P-loop_NTPase"/>
</dbReference>
<organism evidence="2 3">
    <name type="scientific">Paraburkholderia ribeironis</name>
    <dbReference type="NCBI Taxonomy" id="1247936"/>
    <lineage>
        <taxon>Bacteria</taxon>
        <taxon>Pseudomonadati</taxon>
        <taxon>Pseudomonadota</taxon>
        <taxon>Betaproteobacteria</taxon>
        <taxon>Burkholderiales</taxon>
        <taxon>Burkholderiaceae</taxon>
        <taxon>Paraburkholderia</taxon>
    </lineage>
</organism>
<proteinExistence type="predicted"/>